<dbReference type="PANTHER" id="PTHR32182">
    <property type="entry name" value="DNA REPLICATION AND REPAIR PROTEIN RECF"/>
    <property type="match status" value="1"/>
</dbReference>
<evidence type="ECO:0000313" key="3">
    <source>
        <dbReference type="Proteomes" id="UP000326951"/>
    </source>
</evidence>
<sequence>MLTNLYIDNFKSFNKFRIHFKQFLTVLIGTNAVGKSSVLQAIDLLYYFATNNLDDYLAKHNWKALELKGKSSRLKRNIRFSVHFCIDNHELEWSFTLVARKDELVCTKERVLETETHAILLLKDTKNMRWFDCVKDDFQEFPEIQLKGSMLSLIGSSQEDFVNRFPQLSALKENVLSIKSFELLSPENMRRTSRYDANDLGVGGERLGAFLHTLPNEKKALINKKLKDYYPYFEAINTKKKQYGHVQLNIGEKLPNISAYNVNANYISDGLLRIIALVSLEALDDDHRILLLDEIEDGINPNLAAELVDNLRRIGKNKQIIATTHSPVILNYFDKESIVFMWRDGEGRVKSQNMFVSPKLSNELKFMNAGEIWLNFEPEEIEGALEKTLGDGEDDDD</sequence>
<protein>
    <recommendedName>
        <fullName evidence="1">ATPase AAA-type core domain-containing protein</fullName>
    </recommendedName>
</protein>
<dbReference type="InterPro" id="IPR027417">
    <property type="entry name" value="P-loop_NTPase"/>
</dbReference>
<dbReference type="RefSeq" id="WP_028984289.1">
    <property type="nucleotide sequence ID" value="NZ_AP021853.1"/>
</dbReference>
<dbReference type="GO" id="GO:0000731">
    <property type="term" value="P:DNA synthesis involved in DNA repair"/>
    <property type="evidence" value="ECO:0007669"/>
    <property type="project" value="TreeGrafter"/>
</dbReference>
<dbReference type="AlphaFoldDB" id="A0A5K7WW73"/>
<evidence type="ECO:0000313" key="2">
    <source>
        <dbReference type="EMBL" id="BBN97894.1"/>
    </source>
</evidence>
<dbReference type="EMBL" id="AP021853">
    <property type="protein sequence ID" value="BBN97894.1"/>
    <property type="molecule type" value="Genomic_DNA"/>
</dbReference>
<dbReference type="PIRSF" id="PIRSF029347">
    <property type="entry name" value="RecF"/>
    <property type="match status" value="1"/>
</dbReference>
<reference evidence="2 3" key="1">
    <citation type="submission" date="2019-09" db="EMBL/GenBank/DDBJ databases">
        <title>Complete genome sequence of Sporolactobacillus terrae 70-3.</title>
        <authorList>
            <person name="Tanaka N."/>
            <person name="Shiwa Y."/>
            <person name="Fujita N."/>
            <person name="Tanasupawat S."/>
        </authorList>
    </citation>
    <scope>NUCLEOTIDE SEQUENCE [LARGE SCALE GENOMIC DNA]</scope>
    <source>
        <strain evidence="2 3">70-3</strain>
    </source>
</reference>
<feature type="domain" description="ATPase AAA-type core" evidence="1">
    <location>
        <begin position="24"/>
        <end position="331"/>
    </location>
</feature>
<evidence type="ECO:0000259" key="1">
    <source>
        <dbReference type="Pfam" id="PF13304"/>
    </source>
</evidence>
<proteinExistence type="predicted"/>
<name>A0A5K7WW73_9BACL</name>
<gene>
    <name evidence="2" type="ORF">St703_05990</name>
</gene>
<dbReference type="InterPro" id="IPR014555">
    <property type="entry name" value="RecF-like"/>
</dbReference>
<dbReference type="PANTHER" id="PTHR32182:SF22">
    <property type="entry name" value="ATP-DEPENDENT ENDONUCLEASE, OLD FAMILY-RELATED"/>
    <property type="match status" value="1"/>
</dbReference>
<dbReference type="GO" id="GO:0016887">
    <property type="term" value="F:ATP hydrolysis activity"/>
    <property type="evidence" value="ECO:0007669"/>
    <property type="project" value="InterPro"/>
</dbReference>
<dbReference type="SUPFAM" id="SSF52540">
    <property type="entry name" value="P-loop containing nucleoside triphosphate hydrolases"/>
    <property type="match status" value="1"/>
</dbReference>
<dbReference type="Gene3D" id="3.40.50.300">
    <property type="entry name" value="P-loop containing nucleotide triphosphate hydrolases"/>
    <property type="match status" value="1"/>
</dbReference>
<dbReference type="GO" id="GO:0005524">
    <property type="term" value="F:ATP binding"/>
    <property type="evidence" value="ECO:0007669"/>
    <property type="project" value="InterPro"/>
</dbReference>
<accession>A0A5K7WW73</accession>
<dbReference type="GO" id="GO:0006302">
    <property type="term" value="P:double-strand break repair"/>
    <property type="evidence" value="ECO:0007669"/>
    <property type="project" value="TreeGrafter"/>
</dbReference>
<dbReference type="InterPro" id="IPR003959">
    <property type="entry name" value="ATPase_AAA_core"/>
</dbReference>
<dbReference type="Proteomes" id="UP000326951">
    <property type="component" value="Chromosome"/>
</dbReference>
<organism evidence="2 3">
    <name type="scientific">Sporolactobacillus terrae</name>
    <dbReference type="NCBI Taxonomy" id="269673"/>
    <lineage>
        <taxon>Bacteria</taxon>
        <taxon>Bacillati</taxon>
        <taxon>Bacillota</taxon>
        <taxon>Bacilli</taxon>
        <taxon>Bacillales</taxon>
        <taxon>Sporolactobacillaceae</taxon>
        <taxon>Sporolactobacillus</taxon>
    </lineage>
</organism>
<dbReference type="Pfam" id="PF13304">
    <property type="entry name" value="AAA_21"/>
    <property type="match status" value="1"/>
</dbReference>